<keyword evidence="2" id="KW-0175">Coiled coil</keyword>
<protein>
    <recommendedName>
        <fullName evidence="5">TIGR04376 family protein</fullName>
    </recommendedName>
</protein>
<comment type="similarity">
    <text evidence="1">Belongs to the PspA/Vipp/IM30 family.</text>
</comment>
<dbReference type="eggNOG" id="COG1842">
    <property type="taxonomic scope" value="Bacteria"/>
</dbReference>
<sequence length="196" mass="23062">MGLFEDLNRFLENRLDEFLRNNPHLELQALEEQLREQEEDTLKLIADLQLQQKRLQDDILAVAQEIQRWHERMNKAQSKGRPDLAQAAQQREATLLHQGNQLWGKMEGVKQRIAQTKELQRQIQTRRNEVHTKAREVEAARTQAQAQAQAQSQWQTSAWNQSSNYNIGAGVDPLETQFQRWETDEELQQMKRNMGH</sequence>
<evidence type="ECO:0008006" key="5">
    <source>
        <dbReference type="Google" id="ProtNLM"/>
    </source>
</evidence>
<dbReference type="PANTHER" id="PTHR31088">
    <property type="entry name" value="MEMBRANE-ASSOCIATED PROTEIN VIPP1, CHLOROPLASTIC"/>
    <property type="match status" value="1"/>
</dbReference>
<gene>
    <name evidence="3" type="ORF">MC7420_1936</name>
</gene>
<accession>B4VMC0</accession>
<evidence type="ECO:0000313" key="4">
    <source>
        <dbReference type="Proteomes" id="UP000003835"/>
    </source>
</evidence>
<reference evidence="3 4" key="1">
    <citation type="submission" date="2008-07" db="EMBL/GenBank/DDBJ databases">
        <authorList>
            <person name="Tandeau de Marsac N."/>
            <person name="Ferriera S."/>
            <person name="Johnson J."/>
            <person name="Kravitz S."/>
            <person name="Beeson K."/>
            <person name="Sutton G."/>
            <person name="Rogers Y.-H."/>
            <person name="Friedman R."/>
            <person name="Frazier M."/>
            <person name="Venter J.C."/>
        </authorList>
    </citation>
    <scope>NUCLEOTIDE SEQUENCE [LARGE SCALE GENOMIC DNA]</scope>
    <source>
        <strain evidence="3 4">PCC 7420</strain>
    </source>
</reference>
<organism evidence="3 4">
    <name type="scientific">Coleofasciculus chthonoplastes PCC 7420</name>
    <dbReference type="NCBI Taxonomy" id="118168"/>
    <lineage>
        <taxon>Bacteria</taxon>
        <taxon>Bacillati</taxon>
        <taxon>Cyanobacteriota</taxon>
        <taxon>Cyanophyceae</taxon>
        <taxon>Coleofasciculales</taxon>
        <taxon>Coleofasciculaceae</taxon>
        <taxon>Coleofasciculus</taxon>
    </lineage>
</organism>
<dbReference type="STRING" id="118168.MC7420_1936"/>
<dbReference type="AlphaFoldDB" id="B4VMC0"/>
<dbReference type="Proteomes" id="UP000003835">
    <property type="component" value="Unassembled WGS sequence"/>
</dbReference>
<dbReference type="HOGENOM" id="CLU_1439495_0_0_3"/>
<evidence type="ECO:0000256" key="1">
    <source>
        <dbReference type="ARBA" id="ARBA00043985"/>
    </source>
</evidence>
<feature type="coiled-coil region" evidence="2">
    <location>
        <begin position="8"/>
        <end position="65"/>
    </location>
</feature>
<evidence type="ECO:0000256" key="2">
    <source>
        <dbReference type="SAM" id="Coils"/>
    </source>
</evidence>
<dbReference type="PANTHER" id="PTHR31088:SF6">
    <property type="entry name" value="PHAGE SHOCK PROTEIN A"/>
    <property type="match status" value="1"/>
</dbReference>
<dbReference type="InterPro" id="IPR030816">
    <property type="entry name" value="CHP04376"/>
</dbReference>
<dbReference type="RefSeq" id="WP_006099890.1">
    <property type="nucleotide sequence ID" value="NZ_DS989845.1"/>
</dbReference>
<proteinExistence type="inferred from homology"/>
<name>B4VMC0_9CYAN</name>
<dbReference type="InterPro" id="IPR007157">
    <property type="entry name" value="PspA_VIPP1"/>
</dbReference>
<dbReference type="EMBL" id="DS989845">
    <property type="protein sequence ID" value="EDX76933.1"/>
    <property type="molecule type" value="Genomic_DNA"/>
</dbReference>
<evidence type="ECO:0000313" key="3">
    <source>
        <dbReference type="EMBL" id="EDX76933.1"/>
    </source>
</evidence>
<dbReference type="OrthoDB" id="511898at2"/>
<keyword evidence="4" id="KW-1185">Reference proteome</keyword>
<dbReference type="NCBIfam" id="TIGR04376">
    <property type="entry name" value="TIGR04376 family protein"/>
    <property type="match status" value="1"/>
</dbReference>